<evidence type="ECO:0000313" key="2">
    <source>
        <dbReference type="Proteomes" id="UP000807306"/>
    </source>
</evidence>
<dbReference type="Proteomes" id="UP000807306">
    <property type="component" value="Unassembled WGS sequence"/>
</dbReference>
<comment type="caution">
    <text evidence="1">The sequence shown here is derived from an EMBL/GenBank/DDBJ whole genome shotgun (WGS) entry which is preliminary data.</text>
</comment>
<dbReference type="Gene3D" id="3.60.130.30">
    <property type="match status" value="1"/>
</dbReference>
<gene>
    <name evidence="1" type="ORF">CPB83DRAFT_900990</name>
</gene>
<dbReference type="EMBL" id="MU158252">
    <property type="protein sequence ID" value="KAF9521222.1"/>
    <property type="molecule type" value="Genomic_DNA"/>
</dbReference>
<sequence>MKSTVTTGLTDKNGRLLAVATAGPNDLGYKKTVENSSRLFEKIRSDGESSGALRSDNNKRGLFSALHCGLSFGGGQILPKTLDHSSRAQRLVDELLESIDVRRLAGFQSSLLPLYAPNMCGYIEEDLARLYRDNPSLKPNFPGTSYFPACTFNLGPIACTADHVDAMNVPWGWCAITALGIFDHKQGGHLVLYSLGVALELPPGSTVLIPSAIIRHVPGWRSSSLGQRR</sequence>
<protein>
    <submittedName>
        <fullName evidence="1">Uncharacterized protein</fullName>
    </submittedName>
</protein>
<reference evidence="1" key="1">
    <citation type="submission" date="2020-11" db="EMBL/GenBank/DDBJ databases">
        <authorList>
            <consortium name="DOE Joint Genome Institute"/>
            <person name="Ahrendt S."/>
            <person name="Riley R."/>
            <person name="Andreopoulos W."/>
            <person name="Labutti K."/>
            <person name="Pangilinan J."/>
            <person name="Ruiz-Duenas F.J."/>
            <person name="Barrasa J.M."/>
            <person name="Sanchez-Garcia M."/>
            <person name="Camarero S."/>
            <person name="Miyauchi S."/>
            <person name="Serrano A."/>
            <person name="Linde D."/>
            <person name="Babiker R."/>
            <person name="Drula E."/>
            <person name="Ayuso-Fernandez I."/>
            <person name="Pacheco R."/>
            <person name="Padilla G."/>
            <person name="Ferreira P."/>
            <person name="Barriuso J."/>
            <person name="Kellner H."/>
            <person name="Castanera R."/>
            <person name="Alfaro M."/>
            <person name="Ramirez L."/>
            <person name="Pisabarro A.G."/>
            <person name="Kuo A."/>
            <person name="Tritt A."/>
            <person name="Lipzen A."/>
            <person name="He G."/>
            <person name="Yan M."/>
            <person name="Ng V."/>
            <person name="Cullen D."/>
            <person name="Martin F."/>
            <person name="Rosso M.-N."/>
            <person name="Henrissat B."/>
            <person name="Hibbett D."/>
            <person name="Martinez A.T."/>
            <person name="Grigoriev I.V."/>
        </authorList>
    </citation>
    <scope>NUCLEOTIDE SEQUENCE</scope>
    <source>
        <strain evidence="1">CBS 506.95</strain>
    </source>
</reference>
<accession>A0A9P6BC07</accession>
<keyword evidence="2" id="KW-1185">Reference proteome</keyword>
<name>A0A9P6BC07_9AGAR</name>
<dbReference type="AlphaFoldDB" id="A0A9P6BC07"/>
<proteinExistence type="predicted"/>
<dbReference type="OrthoDB" id="3202607at2759"/>
<organism evidence="1 2">
    <name type="scientific">Crepidotus variabilis</name>
    <dbReference type="NCBI Taxonomy" id="179855"/>
    <lineage>
        <taxon>Eukaryota</taxon>
        <taxon>Fungi</taxon>
        <taxon>Dikarya</taxon>
        <taxon>Basidiomycota</taxon>
        <taxon>Agaricomycotina</taxon>
        <taxon>Agaricomycetes</taxon>
        <taxon>Agaricomycetidae</taxon>
        <taxon>Agaricales</taxon>
        <taxon>Agaricineae</taxon>
        <taxon>Crepidotaceae</taxon>
        <taxon>Crepidotus</taxon>
    </lineage>
</organism>
<evidence type="ECO:0000313" key="1">
    <source>
        <dbReference type="EMBL" id="KAF9521222.1"/>
    </source>
</evidence>